<evidence type="ECO:0000256" key="1">
    <source>
        <dbReference type="SAM" id="MobiDB-lite"/>
    </source>
</evidence>
<name>A0ABR1YLZ5_9PEZI</name>
<accession>A0ABR1YLZ5</accession>
<dbReference type="EMBL" id="JBBWRZ010000006">
    <property type="protein sequence ID" value="KAK8233516.1"/>
    <property type="molecule type" value="Genomic_DNA"/>
</dbReference>
<proteinExistence type="predicted"/>
<feature type="region of interest" description="Disordered" evidence="1">
    <location>
        <begin position="25"/>
        <end position="61"/>
    </location>
</feature>
<feature type="transmembrane region" description="Helical" evidence="2">
    <location>
        <begin position="68"/>
        <end position="88"/>
    </location>
</feature>
<dbReference type="Proteomes" id="UP001492380">
    <property type="component" value="Unassembled WGS sequence"/>
</dbReference>
<organism evidence="3 4">
    <name type="scientific">Phyllosticta capitalensis</name>
    <dbReference type="NCBI Taxonomy" id="121624"/>
    <lineage>
        <taxon>Eukaryota</taxon>
        <taxon>Fungi</taxon>
        <taxon>Dikarya</taxon>
        <taxon>Ascomycota</taxon>
        <taxon>Pezizomycotina</taxon>
        <taxon>Dothideomycetes</taxon>
        <taxon>Dothideomycetes incertae sedis</taxon>
        <taxon>Botryosphaeriales</taxon>
        <taxon>Phyllostictaceae</taxon>
        <taxon>Phyllosticta</taxon>
    </lineage>
</organism>
<protein>
    <submittedName>
        <fullName evidence="3">Uncharacterized protein</fullName>
    </submittedName>
</protein>
<gene>
    <name evidence="3" type="ORF">HDK90DRAFT_269602</name>
</gene>
<evidence type="ECO:0000313" key="3">
    <source>
        <dbReference type="EMBL" id="KAK8233516.1"/>
    </source>
</evidence>
<feature type="transmembrane region" description="Helical" evidence="2">
    <location>
        <begin position="100"/>
        <end position="121"/>
    </location>
</feature>
<reference evidence="3 4" key="1">
    <citation type="submission" date="2024-04" db="EMBL/GenBank/DDBJ databases">
        <title>Phyllosticta paracitricarpa is synonymous to the EU quarantine fungus P. citricarpa based on phylogenomic analyses.</title>
        <authorList>
            <consortium name="Lawrence Berkeley National Laboratory"/>
            <person name="Van Ingen-Buijs V.A."/>
            <person name="Van Westerhoven A.C."/>
            <person name="Haridas S."/>
            <person name="Skiadas P."/>
            <person name="Martin F."/>
            <person name="Groenewald J.Z."/>
            <person name="Crous P.W."/>
            <person name="Seidl M.F."/>
        </authorList>
    </citation>
    <scope>NUCLEOTIDE SEQUENCE [LARGE SCALE GENOMIC DNA]</scope>
    <source>
        <strain evidence="3 4">CBS 123374</strain>
    </source>
</reference>
<feature type="compositionally biased region" description="Basic and acidic residues" evidence="1">
    <location>
        <begin position="29"/>
        <end position="45"/>
    </location>
</feature>
<keyword evidence="4" id="KW-1185">Reference proteome</keyword>
<feature type="transmembrane region" description="Helical" evidence="2">
    <location>
        <begin position="133"/>
        <end position="154"/>
    </location>
</feature>
<evidence type="ECO:0000313" key="4">
    <source>
        <dbReference type="Proteomes" id="UP001492380"/>
    </source>
</evidence>
<comment type="caution">
    <text evidence="3">The sequence shown here is derived from an EMBL/GenBank/DDBJ whole genome shotgun (WGS) entry which is preliminary data.</text>
</comment>
<keyword evidence="2" id="KW-1133">Transmembrane helix</keyword>
<sequence>MPCRHLPAFYHTSFHISFHELSKMATTSKSEKPSPRADIEDIEKGRRSRNAKMGVDKKTRKSSSSSTNLVYVVMIAINVAWVIIPFFIREYAPISFTDRMAVVAVVSMALNALNMVILTLTRPANRDPNDKRFVYGMISMFAAVCSITWPAFIFDAKMQQDYAKIPTKEWPFKWA</sequence>
<evidence type="ECO:0000256" key="2">
    <source>
        <dbReference type="SAM" id="Phobius"/>
    </source>
</evidence>
<keyword evidence="2" id="KW-0812">Transmembrane</keyword>
<keyword evidence="2" id="KW-0472">Membrane</keyword>